<evidence type="ECO:0000259" key="7">
    <source>
        <dbReference type="PROSITE" id="PS50171"/>
    </source>
</evidence>
<dbReference type="PANTHER" id="PTHR12786:SF2">
    <property type="entry name" value="SPLICING FACTOR 3A SUBUNIT 3"/>
    <property type="match status" value="1"/>
</dbReference>
<dbReference type="InterPro" id="IPR024598">
    <property type="entry name" value="SF3a60/Prp9_C"/>
</dbReference>
<dbReference type="Proteomes" id="UP000001292">
    <property type="component" value="Unassembled WGS sequence"/>
</dbReference>
<name>B4IP59_DROSE</name>
<evidence type="ECO:0000256" key="1">
    <source>
        <dbReference type="ARBA" id="ARBA00004123"/>
    </source>
</evidence>
<accession>B4IP59</accession>
<dbReference type="GO" id="GO:0005681">
    <property type="term" value="C:spliceosomal complex"/>
    <property type="evidence" value="ECO:0007669"/>
    <property type="project" value="InterPro"/>
</dbReference>
<evidence type="ECO:0000256" key="4">
    <source>
        <dbReference type="ARBA" id="ARBA00022833"/>
    </source>
</evidence>
<dbReference type="PhylomeDB" id="B4IP59"/>
<dbReference type="GO" id="GO:0009566">
    <property type="term" value="P:fertilization"/>
    <property type="evidence" value="ECO:0007669"/>
    <property type="project" value="EnsemblMetazoa"/>
</dbReference>
<feature type="compositionally biased region" description="Acidic residues" evidence="6">
    <location>
        <begin position="41"/>
        <end position="60"/>
    </location>
</feature>
<dbReference type="HOGENOM" id="CLU_027160_0_1_1"/>
<protein>
    <submittedName>
        <fullName evidence="8">GM15455</fullName>
    </submittedName>
</protein>
<evidence type="ECO:0000256" key="5">
    <source>
        <dbReference type="ARBA" id="ARBA00023242"/>
    </source>
</evidence>
<dbReference type="STRING" id="7238.B4IP59"/>
<proteinExistence type="predicted"/>
<keyword evidence="3" id="KW-0863">Zinc-finger</keyword>
<dbReference type="Pfam" id="PF11931">
    <property type="entry name" value="SF3a60_Prp9_C"/>
    <property type="match status" value="1"/>
</dbReference>
<evidence type="ECO:0000256" key="2">
    <source>
        <dbReference type="ARBA" id="ARBA00022723"/>
    </source>
</evidence>
<dbReference type="PANTHER" id="PTHR12786">
    <property type="entry name" value="SPLICING FACTOR SF3A-RELATED"/>
    <property type="match status" value="1"/>
</dbReference>
<dbReference type="GO" id="GO:0000398">
    <property type="term" value="P:mRNA splicing, via spliceosome"/>
    <property type="evidence" value="ECO:0007669"/>
    <property type="project" value="InterPro"/>
</dbReference>
<reference evidence="8 9" key="1">
    <citation type="journal article" date="2007" name="Nature">
        <title>Evolution of genes and genomes on the Drosophila phylogeny.</title>
        <authorList>
            <consortium name="Drosophila 12 Genomes Consortium"/>
            <person name="Clark A.G."/>
            <person name="Eisen M.B."/>
            <person name="Smith D.R."/>
            <person name="Bergman C.M."/>
            <person name="Oliver B."/>
            <person name="Markow T.A."/>
            <person name="Kaufman T.C."/>
            <person name="Kellis M."/>
            <person name="Gelbart W."/>
            <person name="Iyer V.N."/>
            <person name="Pollard D.A."/>
            <person name="Sackton T.B."/>
            <person name="Larracuente A.M."/>
            <person name="Singh N.D."/>
            <person name="Abad J.P."/>
            <person name="Abt D.N."/>
            <person name="Adryan B."/>
            <person name="Aguade M."/>
            <person name="Akashi H."/>
            <person name="Anderson W.W."/>
            <person name="Aquadro C.F."/>
            <person name="Ardell D.H."/>
            <person name="Arguello R."/>
            <person name="Artieri C.G."/>
            <person name="Barbash D.A."/>
            <person name="Barker D."/>
            <person name="Barsanti P."/>
            <person name="Batterham P."/>
            <person name="Batzoglou S."/>
            <person name="Begun D."/>
            <person name="Bhutkar A."/>
            <person name="Blanco E."/>
            <person name="Bosak S.A."/>
            <person name="Bradley R.K."/>
            <person name="Brand A.D."/>
            <person name="Brent M.R."/>
            <person name="Brooks A.N."/>
            <person name="Brown R.H."/>
            <person name="Butlin R.K."/>
            <person name="Caggese C."/>
            <person name="Calvi B.R."/>
            <person name="Bernardo de Carvalho A."/>
            <person name="Caspi A."/>
            <person name="Castrezana S."/>
            <person name="Celniker S.E."/>
            <person name="Chang J.L."/>
            <person name="Chapple C."/>
            <person name="Chatterji S."/>
            <person name="Chinwalla A."/>
            <person name="Civetta A."/>
            <person name="Clifton S.W."/>
            <person name="Comeron J.M."/>
            <person name="Costello J.C."/>
            <person name="Coyne J.A."/>
            <person name="Daub J."/>
            <person name="David R.G."/>
            <person name="Delcher A.L."/>
            <person name="Delehaunty K."/>
            <person name="Do C.B."/>
            <person name="Ebling H."/>
            <person name="Edwards K."/>
            <person name="Eickbush T."/>
            <person name="Evans J.D."/>
            <person name="Filipski A."/>
            <person name="Findeiss S."/>
            <person name="Freyhult E."/>
            <person name="Fulton L."/>
            <person name="Fulton R."/>
            <person name="Garcia A.C."/>
            <person name="Gardiner A."/>
            <person name="Garfield D.A."/>
            <person name="Garvin B.E."/>
            <person name="Gibson G."/>
            <person name="Gilbert D."/>
            <person name="Gnerre S."/>
            <person name="Godfrey J."/>
            <person name="Good R."/>
            <person name="Gotea V."/>
            <person name="Gravely B."/>
            <person name="Greenberg A.J."/>
            <person name="Griffiths-Jones S."/>
            <person name="Gross S."/>
            <person name="Guigo R."/>
            <person name="Gustafson E.A."/>
            <person name="Haerty W."/>
            <person name="Hahn M.W."/>
            <person name="Halligan D.L."/>
            <person name="Halpern A.L."/>
            <person name="Halter G.M."/>
            <person name="Han M.V."/>
            <person name="Heger A."/>
            <person name="Hillier L."/>
            <person name="Hinrichs A.S."/>
            <person name="Holmes I."/>
            <person name="Hoskins R.A."/>
            <person name="Hubisz M.J."/>
            <person name="Hultmark D."/>
            <person name="Huntley M.A."/>
            <person name="Jaffe D.B."/>
            <person name="Jagadeeshan S."/>
            <person name="Jeck W.R."/>
            <person name="Johnson J."/>
            <person name="Jones C.D."/>
            <person name="Jordan W.C."/>
            <person name="Karpen G.H."/>
            <person name="Kataoka E."/>
            <person name="Keightley P.D."/>
            <person name="Kheradpour P."/>
            <person name="Kirkness E.F."/>
            <person name="Koerich L.B."/>
            <person name="Kristiansen K."/>
            <person name="Kudrna D."/>
            <person name="Kulathinal R.J."/>
            <person name="Kumar S."/>
            <person name="Kwok R."/>
            <person name="Lander E."/>
            <person name="Langley C.H."/>
            <person name="Lapoint R."/>
            <person name="Lazzaro B.P."/>
            <person name="Lee S.J."/>
            <person name="Levesque L."/>
            <person name="Li R."/>
            <person name="Lin C.F."/>
            <person name="Lin M.F."/>
            <person name="Lindblad-Toh K."/>
            <person name="Llopart A."/>
            <person name="Long M."/>
            <person name="Low L."/>
            <person name="Lozovsky E."/>
            <person name="Lu J."/>
            <person name="Luo M."/>
            <person name="Machado C.A."/>
            <person name="Makalowski W."/>
            <person name="Marzo M."/>
            <person name="Matsuda M."/>
            <person name="Matzkin L."/>
            <person name="McAllister B."/>
            <person name="McBride C.S."/>
            <person name="McKernan B."/>
            <person name="McKernan K."/>
            <person name="Mendez-Lago M."/>
            <person name="Minx P."/>
            <person name="Mollenhauer M.U."/>
            <person name="Montooth K."/>
            <person name="Mount S.M."/>
            <person name="Mu X."/>
            <person name="Myers E."/>
            <person name="Negre B."/>
            <person name="Newfeld S."/>
            <person name="Nielsen R."/>
            <person name="Noor M.A."/>
            <person name="O'Grady P."/>
            <person name="Pachter L."/>
            <person name="Papaceit M."/>
            <person name="Parisi M.J."/>
            <person name="Parisi M."/>
            <person name="Parts L."/>
            <person name="Pedersen J.S."/>
            <person name="Pesole G."/>
            <person name="Phillippy A.M."/>
            <person name="Ponting C.P."/>
            <person name="Pop M."/>
            <person name="Porcelli D."/>
            <person name="Powell J.R."/>
            <person name="Prohaska S."/>
            <person name="Pruitt K."/>
            <person name="Puig M."/>
            <person name="Quesneville H."/>
            <person name="Ram K.R."/>
            <person name="Rand D."/>
            <person name="Rasmussen M.D."/>
            <person name="Reed L.K."/>
            <person name="Reenan R."/>
            <person name="Reily A."/>
            <person name="Remington K.A."/>
            <person name="Rieger T.T."/>
            <person name="Ritchie M.G."/>
            <person name="Robin C."/>
            <person name="Rogers Y.H."/>
            <person name="Rohde C."/>
            <person name="Rozas J."/>
            <person name="Rubenfield M.J."/>
            <person name="Ruiz A."/>
            <person name="Russo S."/>
            <person name="Salzberg S.L."/>
            <person name="Sanchez-Gracia A."/>
            <person name="Saranga D.J."/>
            <person name="Sato H."/>
            <person name="Schaeffer S.W."/>
            <person name="Schatz M.C."/>
            <person name="Schlenke T."/>
            <person name="Schwartz R."/>
            <person name="Segarra C."/>
            <person name="Singh R.S."/>
            <person name="Sirot L."/>
            <person name="Sirota M."/>
            <person name="Sisneros N.B."/>
            <person name="Smith C.D."/>
            <person name="Smith T.F."/>
            <person name="Spieth J."/>
            <person name="Stage D.E."/>
            <person name="Stark A."/>
            <person name="Stephan W."/>
            <person name="Strausberg R.L."/>
            <person name="Strempel S."/>
            <person name="Sturgill D."/>
            <person name="Sutton G."/>
            <person name="Sutton G.G."/>
            <person name="Tao W."/>
            <person name="Teichmann S."/>
            <person name="Tobari Y.N."/>
            <person name="Tomimura Y."/>
            <person name="Tsolas J.M."/>
            <person name="Valente V.L."/>
            <person name="Venter E."/>
            <person name="Venter J.C."/>
            <person name="Vicario S."/>
            <person name="Vieira F.G."/>
            <person name="Vilella A.J."/>
            <person name="Villasante A."/>
            <person name="Walenz B."/>
            <person name="Wang J."/>
            <person name="Wasserman M."/>
            <person name="Watts T."/>
            <person name="Wilson D."/>
            <person name="Wilson R.K."/>
            <person name="Wing R.A."/>
            <person name="Wolfner M.F."/>
            <person name="Wong A."/>
            <person name="Wong G.K."/>
            <person name="Wu C.I."/>
            <person name="Wu G."/>
            <person name="Yamamoto D."/>
            <person name="Yang H.P."/>
            <person name="Yang S.P."/>
            <person name="Yorke J.A."/>
            <person name="Yoshida K."/>
            <person name="Zdobnov E."/>
            <person name="Zhang P."/>
            <person name="Zhang Y."/>
            <person name="Zimin A.V."/>
            <person name="Baldwin J."/>
            <person name="Abdouelleil A."/>
            <person name="Abdulkadir J."/>
            <person name="Abebe A."/>
            <person name="Abera B."/>
            <person name="Abreu J."/>
            <person name="Acer S.C."/>
            <person name="Aftuck L."/>
            <person name="Alexander A."/>
            <person name="An P."/>
            <person name="Anderson E."/>
            <person name="Anderson S."/>
            <person name="Arachi H."/>
            <person name="Azer M."/>
            <person name="Bachantsang P."/>
            <person name="Barry A."/>
            <person name="Bayul T."/>
            <person name="Berlin A."/>
            <person name="Bessette D."/>
            <person name="Bloom T."/>
            <person name="Blye J."/>
            <person name="Boguslavskiy L."/>
            <person name="Bonnet C."/>
            <person name="Boukhgalter B."/>
            <person name="Bourzgui I."/>
            <person name="Brown A."/>
            <person name="Cahill P."/>
            <person name="Channer S."/>
            <person name="Cheshatsang Y."/>
            <person name="Chuda L."/>
            <person name="Citroen M."/>
            <person name="Collymore A."/>
            <person name="Cooke P."/>
            <person name="Costello M."/>
            <person name="D'Aco K."/>
            <person name="Daza R."/>
            <person name="De Haan G."/>
            <person name="DeGray S."/>
            <person name="DeMaso C."/>
            <person name="Dhargay N."/>
            <person name="Dooley K."/>
            <person name="Dooley E."/>
            <person name="Doricent M."/>
            <person name="Dorje P."/>
            <person name="Dorjee K."/>
            <person name="Dupes A."/>
            <person name="Elong R."/>
            <person name="Falk J."/>
            <person name="Farina A."/>
            <person name="Faro S."/>
            <person name="Ferguson D."/>
            <person name="Fisher S."/>
            <person name="Foley C.D."/>
            <person name="Franke A."/>
            <person name="Friedrich D."/>
            <person name="Gadbois L."/>
            <person name="Gearin G."/>
            <person name="Gearin C.R."/>
            <person name="Giannoukos G."/>
            <person name="Goode T."/>
            <person name="Graham J."/>
            <person name="Grandbois E."/>
            <person name="Grewal S."/>
            <person name="Gyaltsen K."/>
            <person name="Hafez N."/>
            <person name="Hagos B."/>
            <person name="Hall J."/>
            <person name="Henson C."/>
            <person name="Hollinger A."/>
            <person name="Honan T."/>
            <person name="Huard M.D."/>
            <person name="Hughes L."/>
            <person name="Hurhula B."/>
            <person name="Husby M.E."/>
            <person name="Kamat A."/>
            <person name="Kanga B."/>
            <person name="Kashin S."/>
            <person name="Khazanovich D."/>
            <person name="Kisner P."/>
            <person name="Lance K."/>
            <person name="Lara M."/>
            <person name="Lee W."/>
            <person name="Lennon N."/>
            <person name="Letendre F."/>
            <person name="LeVine R."/>
            <person name="Lipovsky A."/>
            <person name="Liu X."/>
            <person name="Liu J."/>
            <person name="Liu S."/>
            <person name="Lokyitsang T."/>
            <person name="Lokyitsang Y."/>
            <person name="Lubonja R."/>
            <person name="Lui A."/>
            <person name="MacDonald P."/>
            <person name="Magnisalis V."/>
            <person name="Maru K."/>
            <person name="Matthews C."/>
            <person name="McCusker W."/>
            <person name="McDonough S."/>
            <person name="Mehta T."/>
            <person name="Meldrim J."/>
            <person name="Meneus L."/>
            <person name="Mihai O."/>
            <person name="Mihalev A."/>
            <person name="Mihova T."/>
            <person name="Mittelman R."/>
            <person name="Mlenga V."/>
            <person name="Montmayeur A."/>
            <person name="Mulrain L."/>
            <person name="Navidi A."/>
            <person name="Naylor J."/>
            <person name="Negash T."/>
            <person name="Nguyen T."/>
            <person name="Nguyen N."/>
            <person name="Nicol R."/>
            <person name="Norbu C."/>
            <person name="Norbu N."/>
            <person name="Novod N."/>
            <person name="O'Neill B."/>
            <person name="Osman S."/>
            <person name="Markiewicz E."/>
            <person name="Oyono O.L."/>
            <person name="Patti C."/>
            <person name="Phunkhang P."/>
            <person name="Pierre F."/>
            <person name="Priest M."/>
            <person name="Raghuraman S."/>
            <person name="Rege F."/>
            <person name="Reyes R."/>
            <person name="Rise C."/>
            <person name="Rogov P."/>
            <person name="Ross K."/>
            <person name="Ryan E."/>
            <person name="Settipalli S."/>
            <person name="Shea T."/>
            <person name="Sherpa N."/>
            <person name="Shi L."/>
            <person name="Shih D."/>
            <person name="Sparrow T."/>
            <person name="Spaulding J."/>
            <person name="Stalker J."/>
            <person name="Stange-Thomann N."/>
            <person name="Stavropoulos S."/>
            <person name="Stone C."/>
            <person name="Strader C."/>
            <person name="Tesfaye S."/>
            <person name="Thomson T."/>
            <person name="Thoulutsang Y."/>
            <person name="Thoulutsang D."/>
            <person name="Topham K."/>
            <person name="Topping I."/>
            <person name="Tsamla T."/>
            <person name="Vassiliev H."/>
            <person name="Vo A."/>
            <person name="Wangchuk T."/>
            <person name="Wangdi T."/>
            <person name="Weiand M."/>
            <person name="Wilkinson J."/>
            <person name="Wilson A."/>
            <person name="Yadav S."/>
            <person name="Young G."/>
            <person name="Yu Q."/>
            <person name="Zembek L."/>
            <person name="Zhong D."/>
            <person name="Zimmer A."/>
            <person name="Zwirko Z."/>
            <person name="Jaffe D.B."/>
            <person name="Alvarez P."/>
            <person name="Brockman W."/>
            <person name="Butler J."/>
            <person name="Chin C."/>
            <person name="Gnerre S."/>
            <person name="Grabherr M."/>
            <person name="Kleber M."/>
            <person name="Mauceli E."/>
            <person name="MacCallum I."/>
        </authorList>
    </citation>
    <scope>NUCLEOTIDE SEQUENCE [LARGE SCALE GENOMIC DNA]</scope>
    <source>
        <strain evidence="9">Rob3c / Tucson 14021-0248.25</strain>
    </source>
</reference>
<dbReference type="PROSITE" id="PS50171">
    <property type="entry name" value="ZF_MATRIN"/>
    <property type="match status" value="1"/>
</dbReference>
<keyword evidence="2" id="KW-0479">Metal-binding</keyword>
<dbReference type="GO" id="GO:0003723">
    <property type="term" value="F:RNA binding"/>
    <property type="evidence" value="ECO:0007669"/>
    <property type="project" value="InterPro"/>
</dbReference>
<keyword evidence="4" id="KW-0862">Zinc</keyword>
<feature type="non-terminal residue" evidence="8">
    <location>
        <position position="1"/>
    </location>
</feature>
<evidence type="ECO:0000256" key="3">
    <source>
        <dbReference type="ARBA" id="ARBA00022771"/>
    </source>
</evidence>
<evidence type="ECO:0000313" key="9">
    <source>
        <dbReference type="Proteomes" id="UP000001292"/>
    </source>
</evidence>
<feature type="region of interest" description="Disordered" evidence="6">
    <location>
        <begin position="23"/>
        <end position="67"/>
    </location>
</feature>
<dbReference type="EMBL" id="CH678295">
    <property type="protein sequence ID" value="EDW51097.1"/>
    <property type="molecule type" value="Genomic_DNA"/>
</dbReference>
<organism evidence="9">
    <name type="scientific">Drosophila sechellia</name>
    <name type="common">Fruit fly</name>
    <dbReference type="NCBI Taxonomy" id="7238"/>
    <lineage>
        <taxon>Eukaryota</taxon>
        <taxon>Metazoa</taxon>
        <taxon>Ecdysozoa</taxon>
        <taxon>Arthropoda</taxon>
        <taxon>Hexapoda</taxon>
        <taxon>Insecta</taxon>
        <taxon>Pterygota</taxon>
        <taxon>Neoptera</taxon>
        <taxon>Endopterygota</taxon>
        <taxon>Diptera</taxon>
        <taxon>Brachycera</taxon>
        <taxon>Muscomorpha</taxon>
        <taxon>Ephydroidea</taxon>
        <taxon>Drosophilidae</taxon>
        <taxon>Drosophila</taxon>
        <taxon>Sophophora</taxon>
    </lineage>
</organism>
<sequence length="186" mass="21494">HKEIAQLEALLYKYAELLSEQRAATKENVQRKQARTGGERDDSDVEASESDNEDDPDADDVPYNPKNLPLGWDGKPIPYWLYKLHGLNISYNCEICGNFTYKGPKAFQRHFAEWRHAHGMRCLGIPNTAHFANVTQIEDAITLWEKLKSQKQSERWIADQEEEFEDSLGNVVNRKTFEDLKRQGLL</sequence>
<dbReference type="InterPro" id="IPR000690">
    <property type="entry name" value="Matrin/U1-C_Znf_C2H2"/>
</dbReference>
<dbReference type="GO" id="GO:0008270">
    <property type="term" value="F:zinc ion binding"/>
    <property type="evidence" value="ECO:0007669"/>
    <property type="project" value="UniProtKB-KW"/>
</dbReference>
<dbReference type="InterPro" id="IPR051421">
    <property type="entry name" value="RNA_Proc_DNA_Dmg_Regulator"/>
</dbReference>
<keyword evidence="5" id="KW-0539">Nucleus</keyword>
<keyword evidence="9" id="KW-1185">Reference proteome</keyword>
<evidence type="ECO:0000256" key="6">
    <source>
        <dbReference type="SAM" id="MobiDB-lite"/>
    </source>
</evidence>
<evidence type="ECO:0000313" key="8">
    <source>
        <dbReference type="EMBL" id="EDW51097.1"/>
    </source>
</evidence>
<feature type="domain" description="Matrin-type" evidence="7">
    <location>
        <begin position="91"/>
        <end position="122"/>
    </location>
</feature>
<gene>
    <name evidence="8" type="primary">Dsec\GM15455</name>
    <name evidence="8" type="ORF">Dsec_GM15455</name>
</gene>
<comment type="subcellular location">
    <subcellularLocation>
        <location evidence="1">Nucleus</location>
    </subcellularLocation>
</comment>
<dbReference type="AlphaFoldDB" id="B4IP59"/>